<dbReference type="Pfam" id="PF00496">
    <property type="entry name" value="SBP_bac_5"/>
    <property type="match status" value="1"/>
</dbReference>
<dbReference type="PANTHER" id="PTHR30290">
    <property type="entry name" value="PERIPLASMIC BINDING COMPONENT OF ABC TRANSPORTER"/>
    <property type="match status" value="1"/>
</dbReference>
<dbReference type="PIRSF" id="PIRSF002741">
    <property type="entry name" value="MppA"/>
    <property type="match status" value="1"/>
</dbReference>
<sequence>MSRRLSRFPRSTAWLGVILAAATIATGCGSSGGDVASATSGDKRGGDFVYLDAEVPVSFQLQTGGTFWQTSAIVNNIVDRLVYLNLETKEVEPWIAESWTIDPTGKQYTFKIRDGVTYSDGSALDLENVRRNLELNAFGDEAKGITRSSYFPKIDAVTTDPATNSVTISLAETRPYFLQVLSEQTLGFVANKTLDLSREEQASVLNLIGSGPFVATKEEAGKEIVLDRRDGYAWAPPSFENQGEAYLDSISFIPVLEDSVRLGSLRSGQGDALRYVQPSEEAALEASGFDIIEVATGTSGFGVRVQSSPALGDPRVRQALQLGVDRQGLVDDLLTDRWRPARSVVADNQPWFVDESSKLQFDADKANSLLDEAGWSAKNADGIRTKDGQALTLPVYIDVYTNIAKPLFELIQNQYKNIGIDLELKETDYSKYPTAVKDETLALLSQGSNFVDPFTLTNSFSSTKADSLQLKGSDPKLDELLQAQLDTTDTAQSDEILGEIQAYLIDQGYFIPTIDNSQIYVTQSYVHGLTHNATARPNFQGVWLSEK</sequence>
<dbReference type="PROSITE" id="PS51257">
    <property type="entry name" value="PROKAR_LIPOPROTEIN"/>
    <property type="match status" value="1"/>
</dbReference>
<dbReference type="InterPro" id="IPR039424">
    <property type="entry name" value="SBP_5"/>
</dbReference>
<evidence type="ECO:0000259" key="2">
    <source>
        <dbReference type="Pfam" id="PF00496"/>
    </source>
</evidence>
<keyword evidence="1" id="KW-0732">Signal</keyword>
<proteinExistence type="predicted"/>
<evidence type="ECO:0000256" key="1">
    <source>
        <dbReference type="SAM" id="SignalP"/>
    </source>
</evidence>
<accession>A0A239GBJ9</accession>
<gene>
    <name evidence="3" type="ORF">SAMN05421642_104147</name>
</gene>
<feature type="signal peptide" evidence="1">
    <location>
        <begin position="1"/>
        <end position="27"/>
    </location>
</feature>
<dbReference type="RefSeq" id="WP_176444208.1">
    <property type="nucleotide sequence ID" value="NZ_FZOW01000004.1"/>
</dbReference>
<organism evidence="3 4">
    <name type="scientific">Rhodococcoides kyotonense</name>
    <dbReference type="NCBI Taxonomy" id="398843"/>
    <lineage>
        <taxon>Bacteria</taxon>
        <taxon>Bacillati</taxon>
        <taxon>Actinomycetota</taxon>
        <taxon>Actinomycetes</taxon>
        <taxon>Mycobacteriales</taxon>
        <taxon>Nocardiaceae</taxon>
        <taxon>Rhodococcoides</taxon>
    </lineage>
</organism>
<evidence type="ECO:0000313" key="3">
    <source>
        <dbReference type="EMBL" id="SNS66305.1"/>
    </source>
</evidence>
<dbReference type="InterPro" id="IPR030678">
    <property type="entry name" value="Peptide/Ni-bd"/>
</dbReference>
<dbReference type="GO" id="GO:0043190">
    <property type="term" value="C:ATP-binding cassette (ABC) transporter complex"/>
    <property type="evidence" value="ECO:0007669"/>
    <property type="project" value="InterPro"/>
</dbReference>
<protein>
    <submittedName>
        <fullName evidence="3">Peptide/nickel transport system substrate-binding protein</fullName>
    </submittedName>
</protein>
<dbReference type="GO" id="GO:0042597">
    <property type="term" value="C:periplasmic space"/>
    <property type="evidence" value="ECO:0007669"/>
    <property type="project" value="UniProtKB-ARBA"/>
</dbReference>
<dbReference type="Gene3D" id="3.40.190.10">
    <property type="entry name" value="Periplasmic binding protein-like II"/>
    <property type="match status" value="1"/>
</dbReference>
<dbReference type="GO" id="GO:0015833">
    <property type="term" value="P:peptide transport"/>
    <property type="evidence" value="ECO:0007669"/>
    <property type="project" value="TreeGrafter"/>
</dbReference>
<dbReference type="InterPro" id="IPR000914">
    <property type="entry name" value="SBP_5_dom"/>
</dbReference>
<feature type="chain" id="PRO_5038575705" evidence="1">
    <location>
        <begin position="28"/>
        <end position="547"/>
    </location>
</feature>
<dbReference type="GO" id="GO:1904680">
    <property type="term" value="F:peptide transmembrane transporter activity"/>
    <property type="evidence" value="ECO:0007669"/>
    <property type="project" value="TreeGrafter"/>
</dbReference>
<keyword evidence="4" id="KW-1185">Reference proteome</keyword>
<feature type="domain" description="Solute-binding protein family 5" evidence="2">
    <location>
        <begin position="90"/>
        <end position="464"/>
    </location>
</feature>
<dbReference type="AlphaFoldDB" id="A0A239GBJ9"/>
<dbReference type="SUPFAM" id="SSF53850">
    <property type="entry name" value="Periplasmic binding protein-like II"/>
    <property type="match status" value="1"/>
</dbReference>
<evidence type="ECO:0000313" key="4">
    <source>
        <dbReference type="Proteomes" id="UP000198327"/>
    </source>
</evidence>
<dbReference type="EMBL" id="FZOW01000004">
    <property type="protein sequence ID" value="SNS66305.1"/>
    <property type="molecule type" value="Genomic_DNA"/>
</dbReference>
<reference evidence="4" key="1">
    <citation type="submission" date="2017-06" db="EMBL/GenBank/DDBJ databases">
        <authorList>
            <person name="Varghese N."/>
            <person name="Submissions S."/>
        </authorList>
    </citation>
    <scope>NUCLEOTIDE SEQUENCE [LARGE SCALE GENOMIC DNA]</scope>
    <source>
        <strain evidence="4">JCM 23211</strain>
    </source>
</reference>
<dbReference type="Gene3D" id="3.10.105.10">
    <property type="entry name" value="Dipeptide-binding Protein, Domain 3"/>
    <property type="match status" value="1"/>
</dbReference>
<dbReference type="Proteomes" id="UP000198327">
    <property type="component" value="Unassembled WGS sequence"/>
</dbReference>
<name>A0A239GBJ9_9NOCA</name>